<accession>A0A8S5SLQ8</accession>
<protein>
    <submittedName>
        <fullName evidence="1">Uncharacterized protein</fullName>
    </submittedName>
</protein>
<proteinExistence type="predicted"/>
<evidence type="ECO:0000313" key="1">
    <source>
        <dbReference type="EMBL" id="DAF51902.1"/>
    </source>
</evidence>
<organism evidence="1">
    <name type="scientific">Caudovirales sp. ctktk4</name>
    <dbReference type="NCBI Taxonomy" id="2827636"/>
    <lineage>
        <taxon>Viruses</taxon>
        <taxon>Duplodnaviria</taxon>
        <taxon>Heunggongvirae</taxon>
        <taxon>Uroviricota</taxon>
        <taxon>Caudoviricetes</taxon>
    </lineage>
</organism>
<name>A0A8S5SLQ8_9CAUD</name>
<reference evidence="1" key="1">
    <citation type="journal article" date="2021" name="Proc. Natl. Acad. Sci. U.S.A.">
        <title>A Catalog of Tens of Thousands of Viruses from Human Metagenomes Reveals Hidden Associations with Chronic Diseases.</title>
        <authorList>
            <person name="Tisza M.J."/>
            <person name="Buck C.B."/>
        </authorList>
    </citation>
    <scope>NUCLEOTIDE SEQUENCE</scope>
    <source>
        <strain evidence="1">Ctktk4</strain>
    </source>
</reference>
<dbReference type="EMBL" id="BK032624">
    <property type="protein sequence ID" value="DAF51902.1"/>
    <property type="molecule type" value="Genomic_DNA"/>
</dbReference>
<sequence>MIKYTSYQLTKDRKIGIEVKAWERGHISGVIEVRSNEGMMIRRHFSFAKSTCKHLTEEQFLHHIINNIKAIQPYAKQVVGNVTVVH</sequence>